<accession>A0AAV5RFG0</accession>
<evidence type="ECO:0000313" key="2">
    <source>
        <dbReference type="Proteomes" id="UP001362899"/>
    </source>
</evidence>
<sequence length="74" mass="8869">MKEGDLNFYTEFTDLRVNYNVIFLDEIIVVECRWYYSLLWGTNMMRFASEITDLKMCFQMPLTVNGTPYNKSTF</sequence>
<gene>
    <name evidence="1" type="ORF">DASB73_002670</name>
</gene>
<dbReference type="EMBL" id="BTGC01000001">
    <property type="protein sequence ID" value="GMM49309.1"/>
    <property type="molecule type" value="Genomic_DNA"/>
</dbReference>
<keyword evidence="2" id="KW-1185">Reference proteome</keyword>
<protein>
    <submittedName>
        <fullName evidence="1">Uncharacterized protein</fullName>
    </submittedName>
</protein>
<evidence type="ECO:0000313" key="1">
    <source>
        <dbReference type="EMBL" id="GMM49309.1"/>
    </source>
</evidence>
<dbReference type="Proteomes" id="UP001362899">
    <property type="component" value="Unassembled WGS sequence"/>
</dbReference>
<name>A0AAV5RFG0_STABA</name>
<dbReference type="AlphaFoldDB" id="A0AAV5RFG0"/>
<proteinExistence type="predicted"/>
<organism evidence="1 2">
    <name type="scientific">Starmerella bacillaris</name>
    <name type="common">Yeast</name>
    <name type="synonym">Candida zemplinina</name>
    <dbReference type="NCBI Taxonomy" id="1247836"/>
    <lineage>
        <taxon>Eukaryota</taxon>
        <taxon>Fungi</taxon>
        <taxon>Dikarya</taxon>
        <taxon>Ascomycota</taxon>
        <taxon>Saccharomycotina</taxon>
        <taxon>Dipodascomycetes</taxon>
        <taxon>Dipodascales</taxon>
        <taxon>Trichomonascaceae</taxon>
        <taxon>Starmerella</taxon>
    </lineage>
</organism>
<reference evidence="1 2" key="1">
    <citation type="journal article" date="2023" name="Elife">
        <title>Identification of key yeast species and microbe-microbe interactions impacting larval growth of Drosophila in the wild.</title>
        <authorList>
            <person name="Mure A."/>
            <person name="Sugiura Y."/>
            <person name="Maeda R."/>
            <person name="Honda K."/>
            <person name="Sakurai N."/>
            <person name="Takahashi Y."/>
            <person name="Watada M."/>
            <person name="Katoh T."/>
            <person name="Gotoh A."/>
            <person name="Gotoh Y."/>
            <person name="Taniguchi I."/>
            <person name="Nakamura K."/>
            <person name="Hayashi T."/>
            <person name="Katayama T."/>
            <person name="Uemura T."/>
            <person name="Hattori Y."/>
        </authorList>
    </citation>
    <scope>NUCLEOTIDE SEQUENCE [LARGE SCALE GENOMIC DNA]</scope>
    <source>
        <strain evidence="1 2">SB-73</strain>
    </source>
</reference>
<comment type="caution">
    <text evidence="1">The sequence shown here is derived from an EMBL/GenBank/DDBJ whole genome shotgun (WGS) entry which is preliminary data.</text>
</comment>